<accession>A0ABM2WB36</accession>
<dbReference type="RefSeq" id="XP_040586166.1">
    <property type="nucleotide sequence ID" value="XM_040730232.1"/>
</dbReference>
<proteinExistence type="predicted"/>
<organism evidence="1 2">
    <name type="scientific">Mesocricetus auratus</name>
    <name type="common">Golden hamster</name>
    <dbReference type="NCBI Taxonomy" id="10036"/>
    <lineage>
        <taxon>Eukaryota</taxon>
        <taxon>Metazoa</taxon>
        <taxon>Chordata</taxon>
        <taxon>Craniata</taxon>
        <taxon>Vertebrata</taxon>
        <taxon>Euteleostomi</taxon>
        <taxon>Mammalia</taxon>
        <taxon>Eutheria</taxon>
        <taxon>Euarchontoglires</taxon>
        <taxon>Glires</taxon>
        <taxon>Rodentia</taxon>
        <taxon>Myomorpha</taxon>
        <taxon>Muroidea</taxon>
        <taxon>Cricetidae</taxon>
        <taxon>Cricetinae</taxon>
        <taxon>Mesocricetus</taxon>
    </lineage>
</organism>
<dbReference type="GeneID" id="121133541"/>
<sequence length="95" mass="10089">MHLRTGCPCGLSIGREGSGCGLGAHLSDSEEEYGGYNEPEDFSTQWNIAMEKGCFAKLLKITRTQSFTLSAVSLRAAAVQLPGILATLLLSIKLG</sequence>
<name>A0ABM2WB36_MESAU</name>
<evidence type="ECO:0000313" key="2">
    <source>
        <dbReference type="RefSeq" id="XP_040586166.1"/>
    </source>
</evidence>
<gene>
    <name evidence="2" type="primary">Tspan16</name>
</gene>
<evidence type="ECO:0000313" key="1">
    <source>
        <dbReference type="Proteomes" id="UP000886700"/>
    </source>
</evidence>
<keyword evidence="1" id="KW-1185">Reference proteome</keyword>
<protein>
    <submittedName>
        <fullName evidence="2">Tetraspanin-16</fullName>
    </submittedName>
</protein>
<dbReference type="Proteomes" id="UP000886700">
    <property type="component" value="Unplaced"/>
</dbReference>
<reference evidence="2" key="1">
    <citation type="submission" date="2025-08" db="UniProtKB">
        <authorList>
            <consortium name="RefSeq"/>
        </authorList>
    </citation>
    <scope>IDENTIFICATION</scope>
    <source>
        <tissue evidence="2">Liver</tissue>
    </source>
</reference>